<proteinExistence type="predicted"/>
<gene>
    <name evidence="8" type="ORF">GCM10007977_079090</name>
</gene>
<feature type="transmembrane region" description="Helical" evidence="6">
    <location>
        <begin position="899"/>
        <end position="922"/>
    </location>
</feature>
<dbReference type="EMBL" id="BMPI01000052">
    <property type="protein sequence ID" value="GGM65680.1"/>
    <property type="molecule type" value="Genomic_DNA"/>
</dbReference>
<feature type="transmembrane region" description="Helical" evidence="6">
    <location>
        <begin position="299"/>
        <end position="323"/>
    </location>
</feature>
<feature type="transmembrane region" description="Helical" evidence="6">
    <location>
        <begin position="454"/>
        <end position="476"/>
    </location>
</feature>
<comment type="subcellular location">
    <subcellularLocation>
        <location evidence="1">Cell membrane</location>
        <topology evidence="1">Multi-pass membrane protein</topology>
    </subcellularLocation>
</comment>
<keyword evidence="4 6" id="KW-1133">Transmembrane helix</keyword>
<comment type="caution">
    <text evidence="8">The sequence shown here is derived from an EMBL/GenBank/DDBJ whole genome shotgun (WGS) entry which is preliminary data.</text>
</comment>
<name>A0A917X3G6_9ACTN</name>
<accession>A0A917X3G6</accession>
<evidence type="ECO:0000313" key="8">
    <source>
        <dbReference type="EMBL" id="GGM65680.1"/>
    </source>
</evidence>
<feature type="transmembrane region" description="Helical" evidence="6">
    <location>
        <begin position="386"/>
        <end position="412"/>
    </location>
</feature>
<evidence type="ECO:0000256" key="5">
    <source>
        <dbReference type="ARBA" id="ARBA00023136"/>
    </source>
</evidence>
<dbReference type="Pfam" id="PF02687">
    <property type="entry name" value="FtsX"/>
    <property type="match status" value="1"/>
</dbReference>
<feature type="transmembrane region" description="Helical" evidence="6">
    <location>
        <begin position="943"/>
        <end position="971"/>
    </location>
</feature>
<dbReference type="AlphaFoldDB" id="A0A917X3G6"/>
<reference evidence="8" key="2">
    <citation type="submission" date="2020-09" db="EMBL/GenBank/DDBJ databases">
        <authorList>
            <person name="Sun Q."/>
            <person name="Ohkuma M."/>
        </authorList>
    </citation>
    <scope>NUCLEOTIDE SEQUENCE</scope>
    <source>
        <strain evidence="8">JCM 19831</strain>
    </source>
</reference>
<keyword evidence="3 6" id="KW-0812">Transmembrane</keyword>
<reference evidence="8" key="1">
    <citation type="journal article" date="2014" name="Int. J. Syst. Evol. Microbiol.">
        <title>Complete genome sequence of Corynebacterium casei LMG S-19264T (=DSM 44701T), isolated from a smear-ripened cheese.</title>
        <authorList>
            <consortium name="US DOE Joint Genome Institute (JGI-PGF)"/>
            <person name="Walter F."/>
            <person name="Albersmeier A."/>
            <person name="Kalinowski J."/>
            <person name="Ruckert C."/>
        </authorList>
    </citation>
    <scope>NUCLEOTIDE SEQUENCE</scope>
    <source>
        <strain evidence="8">JCM 19831</strain>
    </source>
</reference>
<keyword evidence="9" id="KW-1185">Reference proteome</keyword>
<evidence type="ECO:0000256" key="6">
    <source>
        <dbReference type="SAM" id="Phobius"/>
    </source>
</evidence>
<protein>
    <recommendedName>
        <fullName evidence="7">ABC3 transporter permease C-terminal domain-containing protein</fullName>
    </recommendedName>
</protein>
<keyword evidence="5 6" id="KW-0472">Membrane</keyword>
<feature type="transmembrane region" description="Helical" evidence="6">
    <location>
        <begin position="424"/>
        <end position="442"/>
    </location>
</feature>
<feature type="transmembrane region" description="Helical" evidence="6">
    <location>
        <begin position="344"/>
        <end position="366"/>
    </location>
</feature>
<organism evidence="8 9">
    <name type="scientific">Dactylosporangium sucinum</name>
    <dbReference type="NCBI Taxonomy" id="1424081"/>
    <lineage>
        <taxon>Bacteria</taxon>
        <taxon>Bacillati</taxon>
        <taxon>Actinomycetota</taxon>
        <taxon>Actinomycetes</taxon>
        <taxon>Micromonosporales</taxon>
        <taxon>Micromonosporaceae</taxon>
        <taxon>Dactylosporangium</taxon>
    </lineage>
</organism>
<evidence type="ECO:0000256" key="4">
    <source>
        <dbReference type="ARBA" id="ARBA00022989"/>
    </source>
</evidence>
<dbReference type="Proteomes" id="UP000642070">
    <property type="component" value="Unassembled WGS sequence"/>
</dbReference>
<keyword evidence="2" id="KW-1003">Cell membrane</keyword>
<dbReference type="InterPro" id="IPR003838">
    <property type="entry name" value="ABC3_permease_C"/>
</dbReference>
<evidence type="ECO:0000259" key="7">
    <source>
        <dbReference type="Pfam" id="PF02687"/>
    </source>
</evidence>
<feature type="transmembrane region" description="Helical" evidence="6">
    <location>
        <begin position="507"/>
        <end position="527"/>
    </location>
</feature>
<feature type="transmembrane region" description="Helical" evidence="6">
    <location>
        <begin position="991"/>
        <end position="1017"/>
    </location>
</feature>
<dbReference type="RefSeq" id="WP_190255181.1">
    <property type="nucleotide sequence ID" value="NZ_BMPI01000052.1"/>
</dbReference>
<dbReference type="GO" id="GO:0005886">
    <property type="term" value="C:plasma membrane"/>
    <property type="evidence" value="ECO:0007669"/>
    <property type="project" value="UniProtKB-SubCell"/>
</dbReference>
<feature type="domain" description="ABC3 transporter permease C-terminal" evidence="7">
    <location>
        <begin position="905"/>
        <end position="1013"/>
    </location>
</feature>
<evidence type="ECO:0000256" key="1">
    <source>
        <dbReference type="ARBA" id="ARBA00004651"/>
    </source>
</evidence>
<sequence>MLRLLRRRTRAQWPLLVALLGVVAIGATLLGTCALLVTRTGERALEVAAARAPSEAVDVTAYTVTVAGKDARSVAADTESVVTGALRPFDTTTQTRASSVLRALPGPAGTTVPAQSYLSGMSSLEDKAELVAGRWPAAAGDAVLLESTAQLLGLSVDARVRLGTELARPRTADIELTVVGIVRPLPGAGWDRDPLAGAGSALGFLDGNYSQPVNAYGPFIVTLPDLLDSGATLDRLEITAHPDLSHPNRRDLDTVNATVRGADRRLTGTLGDRVRISRVASDLPVTLSAADEQQRVTTAVVLAVALLGAVLTATALALAGRLTAGVREGETALLSALGISPGQFAALAAVEAGALALLAAALAVPASSALHAGLTRLPPLDGAGLAAGPTVTLVQLVAVLGGAVSLAVVLIVRRAPRAQLFVRSGADLVLVAFAAVGWWQLYAQPTGSSARADVVRVLAPALLLAAGAALALRVVVPALRGADRLASRARGLVLPLAATEAARRPQAVAAGLLVGLACAAGTFGIAFDATWQRSQHDQADLSVGTDLALTLSTPPGVGQGAAVSEATGGTVSPAVDRGIAVGQWLGSGGDPPRLVAVDTRRADALLRGRLDGSRTWADVGATLAPSAAVNGVGVPRSITGTATGDRPLVVTPRLLVEDDTGLRAPCVGTPIPLDGRPHELPSCGGLKLVAVSLKVDAPTFDYFDDGLSKITVSLRLPSDGSAGGRQWTITSAPPVPTQISGQTVSVTAAELTMSASVRFGGPPDAARTLVATAFEEPGPVPVAVSARFADEIGAHVGDKLSITIGTTPVAITVADIVPAVPSAPGAAAVLADLDRLSRALAVAGDLAFPVDAWWVGGPAPGAADRLAALRLGTVTTRDGETARLTQGPLRAGLPAALRLLVPAAALLLLAGVVLHVTCDLQIRALELARLRGLGMSRRQIRAVLLGQHAGVLLPLLAAGAAVGALATRIVAPLLVRSDTGAAPTPGARPEWPWAAEGVLLAALLVFAALAVAVVVSVQVRRADAAHLRVAS</sequence>
<evidence type="ECO:0000313" key="9">
    <source>
        <dbReference type="Proteomes" id="UP000642070"/>
    </source>
</evidence>
<evidence type="ECO:0000256" key="2">
    <source>
        <dbReference type="ARBA" id="ARBA00022475"/>
    </source>
</evidence>
<evidence type="ECO:0000256" key="3">
    <source>
        <dbReference type="ARBA" id="ARBA00022692"/>
    </source>
</evidence>